<dbReference type="PANTHER" id="PTHR13794">
    <property type="entry name" value="ENOLASE SUPERFAMILY, MANDELATE RACEMASE"/>
    <property type="match status" value="1"/>
</dbReference>
<dbReference type="GO" id="GO:0016836">
    <property type="term" value="F:hydro-lyase activity"/>
    <property type="evidence" value="ECO:0007669"/>
    <property type="project" value="TreeGrafter"/>
</dbReference>
<dbReference type="CDD" id="cd03316">
    <property type="entry name" value="MR_like"/>
    <property type="match status" value="1"/>
</dbReference>
<comment type="caution">
    <text evidence="5">The sequence shown here is derived from an EMBL/GenBank/DDBJ whole genome shotgun (WGS) entry which is preliminary data.</text>
</comment>
<organism evidence="5 6">
    <name type="scientific">Nitratireductor pacificus pht-3B</name>
    <dbReference type="NCBI Taxonomy" id="391937"/>
    <lineage>
        <taxon>Bacteria</taxon>
        <taxon>Pseudomonadati</taxon>
        <taxon>Pseudomonadota</taxon>
        <taxon>Alphaproteobacteria</taxon>
        <taxon>Hyphomicrobiales</taxon>
        <taxon>Phyllobacteriaceae</taxon>
        <taxon>Nitratireductor</taxon>
    </lineage>
</organism>
<reference evidence="5 6" key="1">
    <citation type="journal article" date="2012" name="J. Bacteriol.">
        <title>Genome Sequence of Nitratireductor pacificus Type Strain pht-3B.</title>
        <authorList>
            <person name="Lai Q."/>
            <person name="Li G."/>
            <person name="Shao Z."/>
        </authorList>
    </citation>
    <scope>NUCLEOTIDE SEQUENCE [LARGE SCALE GENOMIC DNA]</scope>
    <source>
        <strain evidence="6">pht-3B</strain>
    </source>
</reference>
<evidence type="ECO:0000256" key="1">
    <source>
        <dbReference type="ARBA" id="ARBA00001946"/>
    </source>
</evidence>
<dbReference type="Proteomes" id="UP000006786">
    <property type="component" value="Unassembled WGS sequence"/>
</dbReference>
<dbReference type="GO" id="GO:0016052">
    <property type="term" value="P:carbohydrate catabolic process"/>
    <property type="evidence" value="ECO:0007669"/>
    <property type="project" value="TreeGrafter"/>
</dbReference>
<dbReference type="SFLD" id="SFLDS00001">
    <property type="entry name" value="Enolase"/>
    <property type="match status" value="1"/>
</dbReference>
<evidence type="ECO:0000259" key="4">
    <source>
        <dbReference type="SMART" id="SM00922"/>
    </source>
</evidence>
<dbReference type="STRING" id="391937.NA2_07984"/>
<evidence type="ECO:0000256" key="2">
    <source>
        <dbReference type="ARBA" id="ARBA00022723"/>
    </source>
</evidence>
<protein>
    <submittedName>
        <fullName evidence="5">Mandelate racemase/muconate lactonizing-like protein</fullName>
    </submittedName>
</protein>
<keyword evidence="3" id="KW-0460">Magnesium</keyword>
<dbReference type="GO" id="GO:0000287">
    <property type="term" value="F:magnesium ion binding"/>
    <property type="evidence" value="ECO:0007669"/>
    <property type="project" value="TreeGrafter"/>
</dbReference>
<dbReference type="Gene3D" id="3.30.390.10">
    <property type="entry name" value="Enolase-like, N-terminal domain"/>
    <property type="match status" value="1"/>
</dbReference>
<feature type="domain" description="Mandelate racemase/muconate lactonizing enzyme C-terminal" evidence="4">
    <location>
        <begin position="115"/>
        <end position="225"/>
    </location>
</feature>
<dbReference type="SUPFAM" id="SSF51604">
    <property type="entry name" value="Enolase C-terminal domain-like"/>
    <property type="match status" value="1"/>
</dbReference>
<name>K2MFD2_9HYPH</name>
<dbReference type="PATRIC" id="fig|391937.3.peg.1641"/>
<keyword evidence="2" id="KW-0479">Metal-binding</keyword>
<dbReference type="InterPro" id="IPR013342">
    <property type="entry name" value="Mandelate_racemase_C"/>
</dbReference>
<dbReference type="InterPro" id="IPR046945">
    <property type="entry name" value="RHMD-like"/>
</dbReference>
<dbReference type="PANTHER" id="PTHR13794:SF58">
    <property type="entry name" value="MITOCHONDRIAL ENOLASE SUPERFAMILY MEMBER 1"/>
    <property type="match status" value="1"/>
</dbReference>
<gene>
    <name evidence="5" type="ORF">NA2_07984</name>
</gene>
<accession>K2MFD2</accession>
<evidence type="ECO:0000256" key="3">
    <source>
        <dbReference type="ARBA" id="ARBA00022842"/>
    </source>
</evidence>
<sequence length="357" mass="38256">MSCAIVEVTTTEGIVGHGLTAITDTEVAAFIINQLAGPNIIGLDALHREKIAERLYWQLTPRGQTGFASHVVSAIDLALWDILGKATGFPCWKLLGGARPEVPLYVTFGFASLDKQQLRDAALHLKGTGVERFKMVAGHRALQRRDNAADMHAVVCSDLERVQAVREAIGWECELFVDANCSLDAGSAAWLAGGLRELKVSFFEEPVRDNDPGRLADLRRTSGLRLAAGQNEGQLWRFRDLLAANAVDVLQPNAIICGGYTAAMKVAALAQAGNVAIDNGGAYPFHNMHLHGGLAHGGLVEWHLLSVELCKALFGGLPSRDGSKMALPDTSGLGFTLDAAALRDAVASPSPRQRKHN</sequence>
<dbReference type="Gene3D" id="3.20.20.120">
    <property type="entry name" value="Enolase-like C-terminal domain"/>
    <property type="match status" value="1"/>
</dbReference>
<evidence type="ECO:0000313" key="5">
    <source>
        <dbReference type="EMBL" id="EKF19415.1"/>
    </source>
</evidence>
<dbReference type="SMART" id="SM00922">
    <property type="entry name" value="MR_MLE"/>
    <property type="match status" value="1"/>
</dbReference>
<dbReference type="SUPFAM" id="SSF54826">
    <property type="entry name" value="Enolase N-terminal domain-like"/>
    <property type="match status" value="1"/>
</dbReference>
<dbReference type="Pfam" id="PF02746">
    <property type="entry name" value="MR_MLE_N"/>
    <property type="match status" value="1"/>
</dbReference>
<comment type="cofactor">
    <cofactor evidence="1">
        <name>Mg(2+)</name>
        <dbReference type="ChEBI" id="CHEBI:18420"/>
    </cofactor>
</comment>
<dbReference type="Pfam" id="PF13378">
    <property type="entry name" value="MR_MLE_C"/>
    <property type="match status" value="1"/>
</dbReference>
<dbReference type="AlphaFoldDB" id="K2MFD2"/>
<proteinExistence type="predicted"/>
<dbReference type="InterPro" id="IPR029017">
    <property type="entry name" value="Enolase-like_N"/>
</dbReference>
<dbReference type="eggNOG" id="COG4948">
    <property type="taxonomic scope" value="Bacteria"/>
</dbReference>
<dbReference type="InterPro" id="IPR013341">
    <property type="entry name" value="Mandelate_racemase_N_dom"/>
</dbReference>
<evidence type="ECO:0000313" key="6">
    <source>
        <dbReference type="Proteomes" id="UP000006786"/>
    </source>
</evidence>
<dbReference type="EMBL" id="AMRM01000007">
    <property type="protein sequence ID" value="EKF19415.1"/>
    <property type="molecule type" value="Genomic_DNA"/>
</dbReference>
<dbReference type="InterPro" id="IPR036849">
    <property type="entry name" value="Enolase-like_C_sf"/>
</dbReference>
<keyword evidence="6" id="KW-1185">Reference proteome</keyword>
<dbReference type="InterPro" id="IPR029065">
    <property type="entry name" value="Enolase_C-like"/>
</dbReference>